<dbReference type="InterPro" id="IPR002347">
    <property type="entry name" value="SDR_fam"/>
</dbReference>
<organism evidence="1 2">
    <name type="scientific">Novosphingobium anseongense</name>
    <dbReference type="NCBI Taxonomy" id="3133436"/>
    <lineage>
        <taxon>Bacteria</taxon>
        <taxon>Pseudomonadati</taxon>
        <taxon>Pseudomonadota</taxon>
        <taxon>Alphaproteobacteria</taxon>
        <taxon>Sphingomonadales</taxon>
        <taxon>Sphingomonadaceae</taxon>
        <taxon>Novosphingobium</taxon>
    </lineage>
</organism>
<accession>A0ABU8RU06</accession>
<dbReference type="SUPFAM" id="SSF51735">
    <property type="entry name" value="NAD(P)-binding Rossmann-fold domains"/>
    <property type="match status" value="1"/>
</dbReference>
<protein>
    <submittedName>
        <fullName evidence="1">SDR family NAD(P)-dependent oxidoreductase</fullName>
    </submittedName>
</protein>
<dbReference type="PANTHER" id="PTHR44147:SF2">
    <property type="entry name" value="DEHYDROGENASE_REDUCTASE SDR FAMILY MEMBER 1"/>
    <property type="match status" value="1"/>
</dbReference>
<evidence type="ECO:0000313" key="2">
    <source>
        <dbReference type="Proteomes" id="UP001361239"/>
    </source>
</evidence>
<name>A0ABU8RU06_9SPHN</name>
<sequence>MSQPPVAIVTGSSRGAGRGIATALGSHGATVYVTGRSQKEGDASMPGTIHATAAEVTAAGGKGIAVACDSSKDEEVGALVEQVIAEQGRVDILINNACAIYDELSMPGNFWEKPLKIGDMINVGVRSGFVASWHVAPHMVRQGQNGKTGGLILFTSSPGAMHYCFGPAYGAHKAGLDKMAFDMGVDFADAGSKVAAVSIWMGALTSERLLEMIAAEPEKFKHLEGQLESTGLTGHVAWALFNDPKLLDYNGKTLVGADMAKHYGITDLGGQFAPSFREQTGIAPAEYGAYKVK</sequence>
<reference evidence="1 2" key="1">
    <citation type="submission" date="2024-03" db="EMBL/GenBank/DDBJ databases">
        <authorList>
            <person name="Jo J.-H."/>
        </authorList>
    </citation>
    <scope>NUCLEOTIDE SEQUENCE [LARGE SCALE GENOMIC DNA]</scope>
    <source>
        <strain evidence="1 2">PS1R-30</strain>
    </source>
</reference>
<dbReference type="PANTHER" id="PTHR44147">
    <property type="entry name" value="DEHYDROGENASE/REDUCTASE SDR FAMILY MEMBER 1"/>
    <property type="match status" value="1"/>
</dbReference>
<dbReference type="InterPro" id="IPR036291">
    <property type="entry name" value="NAD(P)-bd_dom_sf"/>
</dbReference>
<comment type="caution">
    <text evidence="1">The sequence shown here is derived from an EMBL/GenBank/DDBJ whole genome shotgun (WGS) entry which is preliminary data.</text>
</comment>
<keyword evidence="2" id="KW-1185">Reference proteome</keyword>
<gene>
    <name evidence="1" type="ORF">WG901_06070</name>
</gene>
<proteinExistence type="predicted"/>
<dbReference type="Proteomes" id="UP001361239">
    <property type="component" value="Unassembled WGS sequence"/>
</dbReference>
<dbReference type="EMBL" id="JBBHJZ010000001">
    <property type="protein sequence ID" value="MEJ5976191.1"/>
    <property type="molecule type" value="Genomic_DNA"/>
</dbReference>
<dbReference type="Gene3D" id="3.40.50.720">
    <property type="entry name" value="NAD(P)-binding Rossmann-like Domain"/>
    <property type="match status" value="1"/>
</dbReference>
<evidence type="ECO:0000313" key="1">
    <source>
        <dbReference type="EMBL" id="MEJ5976191.1"/>
    </source>
</evidence>
<dbReference type="RefSeq" id="WP_339586110.1">
    <property type="nucleotide sequence ID" value="NZ_JBBHJZ010000001.1"/>
</dbReference>
<dbReference type="Pfam" id="PF00106">
    <property type="entry name" value="adh_short"/>
    <property type="match status" value="1"/>
</dbReference>
<dbReference type="PRINTS" id="PR00081">
    <property type="entry name" value="GDHRDH"/>
</dbReference>